<dbReference type="EMBL" id="REFW01000004">
    <property type="protein sequence ID" value="RMB58367.1"/>
    <property type="molecule type" value="Genomic_DNA"/>
</dbReference>
<keyword evidence="3" id="KW-1185">Reference proteome</keyword>
<dbReference type="RefSeq" id="WP_121902404.1">
    <property type="nucleotide sequence ID" value="NZ_REFW01000004.1"/>
</dbReference>
<evidence type="ECO:0000313" key="2">
    <source>
        <dbReference type="EMBL" id="RMB58367.1"/>
    </source>
</evidence>
<sequence length="71" mass="7549">MDATEPVIDPAAGQVAPERGQGEDPRCVDLELGTRHSRRLVDAVPSDVREAAVHGNCTVQEDGAVSCSYED</sequence>
<feature type="region of interest" description="Disordered" evidence="1">
    <location>
        <begin position="1"/>
        <end position="25"/>
    </location>
</feature>
<proteinExistence type="predicted"/>
<comment type="caution">
    <text evidence="2">The sequence shown here is derived from an EMBL/GenBank/DDBJ whole genome shotgun (WGS) entry which is preliminary data.</text>
</comment>
<dbReference type="Proteomes" id="UP000275256">
    <property type="component" value="Unassembled WGS sequence"/>
</dbReference>
<organism evidence="2 3">
    <name type="scientific">Tessaracoccus antarcticus</name>
    <dbReference type="NCBI Taxonomy" id="2479848"/>
    <lineage>
        <taxon>Bacteria</taxon>
        <taxon>Bacillati</taxon>
        <taxon>Actinomycetota</taxon>
        <taxon>Actinomycetes</taxon>
        <taxon>Propionibacteriales</taxon>
        <taxon>Propionibacteriaceae</taxon>
        <taxon>Tessaracoccus</taxon>
    </lineage>
</organism>
<reference evidence="2 3" key="1">
    <citation type="submission" date="2018-10" db="EMBL/GenBank/DDBJ databases">
        <title>Tessaracoccus antarcticuss sp. nov., isolated from sediment.</title>
        <authorList>
            <person name="Zhou L.Y."/>
            <person name="Du Z.J."/>
        </authorList>
    </citation>
    <scope>NUCLEOTIDE SEQUENCE [LARGE SCALE GENOMIC DNA]</scope>
    <source>
        <strain evidence="2 3">JDX10</strain>
    </source>
</reference>
<evidence type="ECO:0000313" key="3">
    <source>
        <dbReference type="Proteomes" id="UP000275256"/>
    </source>
</evidence>
<evidence type="ECO:0000256" key="1">
    <source>
        <dbReference type="SAM" id="MobiDB-lite"/>
    </source>
</evidence>
<protein>
    <submittedName>
        <fullName evidence="2">Uncharacterized protein</fullName>
    </submittedName>
</protein>
<gene>
    <name evidence="2" type="ORF">EAX62_14325</name>
</gene>
<accession>A0A3M0G2K7</accession>
<dbReference type="AlphaFoldDB" id="A0A3M0G2K7"/>
<name>A0A3M0G2K7_9ACTN</name>